<dbReference type="GO" id="GO:0008658">
    <property type="term" value="F:penicillin binding"/>
    <property type="evidence" value="ECO:0007669"/>
    <property type="project" value="InterPro"/>
</dbReference>
<keyword evidence="6" id="KW-0573">Peptidoglycan synthesis</keyword>
<evidence type="ECO:0000256" key="5">
    <source>
        <dbReference type="ARBA" id="ARBA00022960"/>
    </source>
</evidence>
<keyword evidence="5" id="KW-0133">Cell shape</keyword>
<evidence type="ECO:0000256" key="9">
    <source>
        <dbReference type="ARBA" id="ARBA00023316"/>
    </source>
</evidence>
<comment type="subcellular location">
    <subcellularLocation>
        <location evidence="2">Cell membrane</location>
    </subcellularLocation>
    <subcellularLocation>
        <location evidence="1">Membrane</location>
        <topology evidence="1">Single-pass membrane protein</topology>
    </subcellularLocation>
</comment>
<dbReference type="InterPro" id="IPR036138">
    <property type="entry name" value="PBP_dimer_sf"/>
</dbReference>
<evidence type="ECO:0000313" key="14">
    <source>
        <dbReference type="Proteomes" id="UP000033858"/>
    </source>
</evidence>
<keyword evidence="3" id="KW-1003">Cell membrane</keyword>
<dbReference type="PANTHER" id="PTHR30627">
    <property type="entry name" value="PEPTIDOGLYCAN D,D-TRANSPEPTIDASE"/>
    <property type="match status" value="1"/>
</dbReference>
<name>A0A0G0WMU1_9BACT</name>
<dbReference type="GO" id="GO:0005886">
    <property type="term" value="C:plasma membrane"/>
    <property type="evidence" value="ECO:0007669"/>
    <property type="project" value="TreeGrafter"/>
</dbReference>
<dbReference type="GO" id="GO:0008800">
    <property type="term" value="F:beta-lactamase activity"/>
    <property type="evidence" value="ECO:0007669"/>
    <property type="project" value="UniProtKB-EC"/>
</dbReference>
<dbReference type="SUPFAM" id="SSF56519">
    <property type="entry name" value="Penicillin binding protein dimerisation domain"/>
    <property type="match status" value="1"/>
</dbReference>
<evidence type="ECO:0000259" key="12">
    <source>
        <dbReference type="Pfam" id="PF03717"/>
    </source>
</evidence>
<dbReference type="GO" id="GO:0046677">
    <property type="term" value="P:response to antibiotic"/>
    <property type="evidence" value="ECO:0007669"/>
    <property type="project" value="UniProtKB-KW"/>
</dbReference>
<evidence type="ECO:0000256" key="1">
    <source>
        <dbReference type="ARBA" id="ARBA00004167"/>
    </source>
</evidence>
<keyword evidence="8 10" id="KW-0472">Membrane</keyword>
<keyword evidence="9" id="KW-0961">Cell wall biogenesis/degradation</keyword>
<comment type="caution">
    <text evidence="13">The sequence shown here is derived from an EMBL/GenBank/DDBJ whole genome shotgun (WGS) entry which is preliminary data.</text>
</comment>
<dbReference type="InterPro" id="IPR050515">
    <property type="entry name" value="Beta-lactam/transpept"/>
</dbReference>
<evidence type="ECO:0000256" key="2">
    <source>
        <dbReference type="ARBA" id="ARBA00004236"/>
    </source>
</evidence>
<evidence type="ECO:0000256" key="7">
    <source>
        <dbReference type="ARBA" id="ARBA00022989"/>
    </source>
</evidence>
<dbReference type="InterPro" id="IPR005311">
    <property type="entry name" value="PBP_dimer"/>
</dbReference>
<dbReference type="Gene3D" id="3.90.1310.10">
    <property type="entry name" value="Penicillin-binding protein 2a (Domain 2)"/>
    <property type="match status" value="1"/>
</dbReference>
<evidence type="ECO:0000313" key="13">
    <source>
        <dbReference type="EMBL" id="KKR85770.1"/>
    </source>
</evidence>
<sequence length="486" mass="53719">MQTLSSTKTQSWLTWFLRGLLILGFLVLAARLFELQVIKGVYYRTASEENRIRHIPIPAKRGKIYARGGDVLTGREFAHITGFVSEINENEVGKIDPVCPDKGPMRFGQLVGRGGLNEKYNCILTGVDGAELIEVDTNGNKIRTLGIKKPMPGKDIRTTVDYGLQLKAAGILGQRKGAIVATDANGEVLVFYSGPTFDPNDIEKDLENKDLPFFNRVIGGTFHPGSVFKPVIVISALEESKIDKDYRFLDKGVIEIKTLYGNFSYSNWYFTQYGRTEGEIDLVRAIARSTDTFFYTIGEMVGPETIAKYADKFGLDKKTGIDIPGEIGGLIPTPDWKRKVKNENWFLGNTYHLAIGQGDIALTPIGLNQSISGIATGNLCRPNFVGEKKCKSLNLKKENLELVKEGMKKVCLDGGTGYTFFNYPEGVFCKTGTAEVGLDGDTHAWFTLFSDDIVLTVLVERGGEGSKVAGPVAREIMDYVYLRKNP</sequence>
<feature type="domain" description="Penicillin-binding protein transpeptidase" evidence="11">
    <location>
        <begin position="177"/>
        <end position="478"/>
    </location>
</feature>
<evidence type="ECO:0000256" key="6">
    <source>
        <dbReference type="ARBA" id="ARBA00022984"/>
    </source>
</evidence>
<gene>
    <name evidence="13" type="ORF">UU32_C0035G0001</name>
</gene>
<dbReference type="InterPro" id="IPR001460">
    <property type="entry name" value="PCN-bd_Tpept"/>
</dbReference>
<accession>A0A0G0WMU1</accession>
<dbReference type="InterPro" id="IPR012338">
    <property type="entry name" value="Beta-lactam/transpept-like"/>
</dbReference>
<feature type="non-terminal residue" evidence="13">
    <location>
        <position position="1"/>
    </location>
</feature>
<proteinExistence type="predicted"/>
<protein>
    <submittedName>
        <fullName evidence="13">Penicillin-binding protein 2</fullName>
    </submittedName>
</protein>
<organism evidence="13 14">
    <name type="scientific">Candidatus Woesebacteria bacterium GW2011_GWB1_41_10</name>
    <dbReference type="NCBI Taxonomy" id="1618577"/>
    <lineage>
        <taxon>Bacteria</taxon>
        <taxon>Candidatus Woeseibacteriota</taxon>
    </lineage>
</organism>
<dbReference type="Pfam" id="PF00905">
    <property type="entry name" value="Transpeptidase"/>
    <property type="match status" value="1"/>
</dbReference>
<keyword evidence="7 10" id="KW-1133">Transmembrane helix</keyword>
<evidence type="ECO:0000256" key="8">
    <source>
        <dbReference type="ARBA" id="ARBA00023136"/>
    </source>
</evidence>
<evidence type="ECO:0000256" key="3">
    <source>
        <dbReference type="ARBA" id="ARBA00022475"/>
    </source>
</evidence>
<dbReference type="Pfam" id="PF03717">
    <property type="entry name" value="PBP_dimer"/>
    <property type="match status" value="1"/>
</dbReference>
<dbReference type="AlphaFoldDB" id="A0A0G0WMU1"/>
<reference evidence="13 14" key="1">
    <citation type="journal article" date="2015" name="Nature">
        <title>rRNA introns, odd ribosomes, and small enigmatic genomes across a large radiation of phyla.</title>
        <authorList>
            <person name="Brown C.T."/>
            <person name="Hug L.A."/>
            <person name="Thomas B.C."/>
            <person name="Sharon I."/>
            <person name="Castelle C.J."/>
            <person name="Singh A."/>
            <person name="Wilkins M.J."/>
            <person name="Williams K.H."/>
            <person name="Banfield J.F."/>
        </authorList>
    </citation>
    <scope>NUCLEOTIDE SEQUENCE [LARGE SCALE GENOMIC DNA]</scope>
</reference>
<keyword evidence="4 10" id="KW-0812">Transmembrane</keyword>
<evidence type="ECO:0000256" key="10">
    <source>
        <dbReference type="SAM" id="Phobius"/>
    </source>
</evidence>
<evidence type="ECO:0000259" key="11">
    <source>
        <dbReference type="Pfam" id="PF00905"/>
    </source>
</evidence>
<feature type="domain" description="Penicillin-binding protein dimerisation" evidence="12">
    <location>
        <begin position="75"/>
        <end position="144"/>
    </location>
</feature>
<dbReference type="Gene3D" id="3.40.710.10">
    <property type="entry name" value="DD-peptidase/beta-lactamase superfamily"/>
    <property type="match status" value="1"/>
</dbReference>
<dbReference type="EMBL" id="LCAE01000035">
    <property type="protein sequence ID" value="KKR85770.1"/>
    <property type="molecule type" value="Genomic_DNA"/>
</dbReference>
<evidence type="ECO:0000256" key="4">
    <source>
        <dbReference type="ARBA" id="ARBA00022692"/>
    </source>
</evidence>
<dbReference type="Proteomes" id="UP000033858">
    <property type="component" value="Unassembled WGS sequence"/>
</dbReference>
<dbReference type="SUPFAM" id="SSF56601">
    <property type="entry name" value="beta-lactamase/transpeptidase-like"/>
    <property type="match status" value="1"/>
</dbReference>
<feature type="transmembrane region" description="Helical" evidence="10">
    <location>
        <begin position="12"/>
        <end position="33"/>
    </location>
</feature>
<dbReference type="GO" id="GO:0071555">
    <property type="term" value="P:cell wall organization"/>
    <property type="evidence" value="ECO:0007669"/>
    <property type="project" value="TreeGrafter"/>
</dbReference>
<dbReference type="PANTHER" id="PTHR30627:SF2">
    <property type="entry name" value="PEPTIDOGLYCAN D,D-TRANSPEPTIDASE MRDA"/>
    <property type="match status" value="1"/>
</dbReference>